<comment type="caution">
    <text evidence="2">The sequence shown here is derived from an EMBL/GenBank/DDBJ whole genome shotgun (WGS) entry which is preliminary data.</text>
</comment>
<proteinExistence type="predicted"/>
<sequence length="103" mass="11641">MSAYLDKIMTNHVFNSESSEDLEHLYSEDNTSDRDNFDLSKKIKRGMKGGANESENADRPTGGFPPIFIITDQREKDAEKSKNRQLSSTKATISIKDILKSKK</sequence>
<feature type="compositionally biased region" description="Basic and acidic residues" evidence="1">
    <location>
        <begin position="21"/>
        <end position="38"/>
    </location>
</feature>
<feature type="region of interest" description="Disordered" evidence="1">
    <location>
        <begin position="19"/>
        <end position="38"/>
    </location>
</feature>
<evidence type="ECO:0000313" key="3">
    <source>
        <dbReference type="Proteomes" id="UP000594342"/>
    </source>
</evidence>
<reference evidence="2 3" key="1">
    <citation type="submission" date="2018-10" db="EMBL/GenBank/DDBJ databases">
        <authorList>
            <consortium name="IHU Genomes"/>
        </authorList>
    </citation>
    <scope>NUCLEOTIDE SEQUENCE [LARGE SCALE GENOMIC DNA]</scope>
    <source>
        <strain evidence="2 3">A1</strain>
    </source>
</reference>
<accession>A0A5K0U7N8</accession>
<keyword evidence="3" id="KW-1185">Reference proteome</keyword>
<name>A0A5K0U7N8_9VIRU</name>
<dbReference type="EMBL" id="UPSH01000001">
    <property type="protein sequence ID" value="VBB17998.1"/>
    <property type="molecule type" value="Genomic_DNA"/>
</dbReference>
<evidence type="ECO:0000256" key="1">
    <source>
        <dbReference type="SAM" id="MobiDB-lite"/>
    </source>
</evidence>
<feature type="region of interest" description="Disordered" evidence="1">
    <location>
        <begin position="47"/>
        <end position="66"/>
    </location>
</feature>
<protein>
    <submittedName>
        <fullName evidence="2">Uncharacterized protein</fullName>
    </submittedName>
</protein>
<organism evidence="2 3">
    <name type="scientific">Yasminevirus sp. GU-2018</name>
    <dbReference type="NCBI Taxonomy" id="2420051"/>
    <lineage>
        <taxon>Viruses</taxon>
        <taxon>Varidnaviria</taxon>
        <taxon>Bamfordvirae</taxon>
        <taxon>Nucleocytoviricota</taxon>
        <taxon>Megaviricetes</taxon>
        <taxon>Imitervirales</taxon>
        <taxon>Mimiviridae</taxon>
        <taxon>Klosneuvirinae</taxon>
        <taxon>Yasminevirus</taxon>
        <taxon>Yasminevirus saudimassiliense</taxon>
    </lineage>
</organism>
<gene>
    <name evidence="2" type="ORF">YASMINEVIRUS_461</name>
</gene>
<dbReference type="Proteomes" id="UP000594342">
    <property type="component" value="Unassembled WGS sequence"/>
</dbReference>
<evidence type="ECO:0000313" key="2">
    <source>
        <dbReference type="EMBL" id="VBB17998.1"/>
    </source>
</evidence>